<dbReference type="AlphaFoldDB" id="A0A835KF07"/>
<dbReference type="Pfam" id="PF00400">
    <property type="entry name" value="WD40"/>
    <property type="match status" value="4"/>
</dbReference>
<reference evidence="6 7" key="1">
    <citation type="submission" date="2020-10" db="EMBL/GenBank/DDBJ databases">
        <title>Plant Genome Project.</title>
        <authorList>
            <person name="Zhang R.-G."/>
        </authorList>
    </citation>
    <scope>NUCLEOTIDE SEQUENCE [LARGE SCALE GENOMIC DNA]</scope>
    <source>
        <strain evidence="6">FAFU-HL-1</strain>
        <tissue evidence="6">Leaf</tissue>
    </source>
</reference>
<dbReference type="EMBL" id="JADGMS010000003">
    <property type="protein sequence ID" value="KAF9685903.1"/>
    <property type="molecule type" value="Genomic_DNA"/>
</dbReference>
<evidence type="ECO:0000256" key="3">
    <source>
        <dbReference type="PROSITE-ProRule" id="PRU00221"/>
    </source>
</evidence>
<keyword evidence="1 3" id="KW-0853">WD repeat</keyword>
<dbReference type="InterPro" id="IPR044630">
    <property type="entry name" value="SPA1/2/3/4"/>
</dbReference>
<feature type="repeat" description="WD" evidence="3">
    <location>
        <begin position="869"/>
        <end position="911"/>
    </location>
</feature>
<dbReference type="PROSITE" id="PS50294">
    <property type="entry name" value="WD_REPEATS_REGION"/>
    <property type="match status" value="2"/>
</dbReference>
<dbReference type="GO" id="GO:0004672">
    <property type="term" value="F:protein kinase activity"/>
    <property type="evidence" value="ECO:0007669"/>
    <property type="project" value="InterPro"/>
</dbReference>
<dbReference type="SUPFAM" id="SSF56112">
    <property type="entry name" value="Protein kinase-like (PK-like)"/>
    <property type="match status" value="1"/>
</dbReference>
<dbReference type="Gene3D" id="1.10.510.10">
    <property type="entry name" value="Transferase(Phosphotransferase) domain 1"/>
    <property type="match status" value="1"/>
</dbReference>
<feature type="region of interest" description="Disordered" evidence="4">
    <location>
        <begin position="483"/>
        <end position="512"/>
    </location>
</feature>
<dbReference type="InterPro" id="IPR020472">
    <property type="entry name" value="WD40_PAC1"/>
</dbReference>
<dbReference type="GO" id="GO:0009640">
    <property type="term" value="P:photomorphogenesis"/>
    <property type="evidence" value="ECO:0007669"/>
    <property type="project" value="InterPro"/>
</dbReference>
<dbReference type="PANTHER" id="PTHR44218">
    <property type="entry name" value="PROTEIN SPA1-RELATED 2"/>
    <property type="match status" value="1"/>
</dbReference>
<dbReference type="Proteomes" id="UP000657918">
    <property type="component" value="Unassembled WGS sequence"/>
</dbReference>
<evidence type="ECO:0000313" key="6">
    <source>
        <dbReference type="EMBL" id="KAF9685903.1"/>
    </source>
</evidence>
<dbReference type="GO" id="GO:0005524">
    <property type="term" value="F:ATP binding"/>
    <property type="evidence" value="ECO:0007669"/>
    <property type="project" value="InterPro"/>
</dbReference>
<evidence type="ECO:0000259" key="5">
    <source>
        <dbReference type="PROSITE" id="PS50011"/>
    </source>
</evidence>
<feature type="repeat" description="WD" evidence="3">
    <location>
        <begin position="912"/>
        <end position="947"/>
    </location>
</feature>
<organism evidence="6 7">
    <name type="scientific">Salix dunnii</name>
    <dbReference type="NCBI Taxonomy" id="1413687"/>
    <lineage>
        <taxon>Eukaryota</taxon>
        <taxon>Viridiplantae</taxon>
        <taxon>Streptophyta</taxon>
        <taxon>Embryophyta</taxon>
        <taxon>Tracheophyta</taxon>
        <taxon>Spermatophyta</taxon>
        <taxon>Magnoliopsida</taxon>
        <taxon>eudicotyledons</taxon>
        <taxon>Gunneridae</taxon>
        <taxon>Pentapetalae</taxon>
        <taxon>rosids</taxon>
        <taxon>fabids</taxon>
        <taxon>Malpighiales</taxon>
        <taxon>Salicaceae</taxon>
        <taxon>Saliceae</taxon>
        <taxon>Salix</taxon>
    </lineage>
</organism>
<protein>
    <recommendedName>
        <fullName evidence="5">Protein kinase domain-containing protein</fullName>
    </recommendedName>
</protein>
<dbReference type="PANTHER" id="PTHR44218:SF15">
    <property type="entry name" value="PROTEIN SPA1-RELATED 2"/>
    <property type="match status" value="1"/>
</dbReference>
<keyword evidence="7" id="KW-1185">Reference proteome</keyword>
<proteinExistence type="predicted"/>
<accession>A0A835KF07</accession>
<dbReference type="SUPFAM" id="SSF50978">
    <property type="entry name" value="WD40 repeat-like"/>
    <property type="match status" value="1"/>
</dbReference>
<dbReference type="InterPro" id="IPR001680">
    <property type="entry name" value="WD40_rpt"/>
</dbReference>
<dbReference type="Gene3D" id="2.130.10.10">
    <property type="entry name" value="YVTN repeat-like/Quinoprotein amine dehydrogenase"/>
    <property type="match status" value="1"/>
</dbReference>
<name>A0A835KF07_9ROSI</name>
<dbReference type="SMART" id="SM00320">
    <property type="entry name" value="WD40"/>
    <property type="match status" value="7"/>
</dbReference>
<dbReference type="PROSITE" id="PS50011">
    <property type="entry name" value="PROTEIN_KINASE_DOM"/>
    <property type="match status" value="1"/>
</dbReference>
<sequence length="1153" mass="129939">MTNIVYPKFEAAKRERERERERERDFISIRRNRVSSVHITRHFLLGFTSRSTNFQFCHFKIVTGRSFSALFHSIFDGSCLFLDGMDEDWVMKRFQWTWQWRHTSEVKRAIIPSLGDYRESYFHVFADMSEGKNGKRSASPPLDASEQQCSSPRSMDDAGNMVEELMVRNYDDSNLAVVGTSNNRERMQARQSQWPHLYQIEGGSVTGISCSNTLYKESGQAMLDVQLPSSSDILVQKTLSNERNEASEQLACTDFKGLLGNVSSHGSFHTKIRSKSGFSEFFVKNTLKGKGIIYGELHHDSLKIEPRDQIHQNNERSAGGTLAASDTPLNLRAKTVMMTSSYGIAGPRPGDSDHDEVSLREWLNAGRLKASKVERLQIFRQIVDLVDYSHSQGVALPDLWPSSFKLLQSNQVKYLGSAVPRDMLESSMDQDTPRSDIHVVRRRPLEQGMFSFITGFAKKQKLRESMNHISSWPQFSAKHSLKLESTSDGDVDTNVSQDSQDEATESKRDTAYGIEAKSSSHKLYETGQRQLTSSADQLEEKWYSSPEELNEGICSIASNIYGLGILLFELLGHFDSDRAQVMVMSDLRHRILPPQFLSENPMEAGFCLRLLHPEPSSRPSTREILQSELINGLQELSAEELSPSIDQDDVESELLFHFLVLLKEQKQNHTCKLVEDIRCLDTDIEEVGRRNSSKKHLLHSCLENDFLNARQPTSEHKEPSRLEAFSQVSPDFKTNDMRLMSNISQLGSAYFSMRSEVQLAETGATTRQDNDLLRNHENWCIEQEGAEETTDCLGSFFDGLCKYARYSKFEVRGLLRTGDLSNSANLICSLSFDRDADYFAAGGVSKKIKIFDFNLLFNDTVDIHYPVIEMSNESKLSCISWNSYIKNYLASTGYDGVVKLWDVSTGQGVFQYNEHEKRAWSVDFSQLCPTKLASGSDDCFVKLWSINEACSPCLLFTFSNCFLQKNSISTIRNIANVCCVQFSSHSTHLLAFGSVDYRTYCYDLRNIRAPWCVLAGHDKAVSYVKFLDSKTLVTASTDNSLKIWDLNKTSSSSTSTSACSLTLGGHTNEKNFVGLSVANDYITCGSETNEVFAYHRSLPMPITSHKFGSIDPISGKETDDDNGLFVSSVCWRGKSDMVVASNSSGCIKVLQMV</sequence>
<comment type="caution">
    <text evidence="6">The sequence shown here is derived from an EMBL/GenBank/DDBJ whole genome shotgun (WGS) entry which is preliminary data.</text>
</comment>
<evidence type="ECO:0000256" key="4">
    <source>
        <dbReference type="SAM" id="MobiDB-lite"/>
    </source>
</evidence>
<dbReference type="PROSITE" id="PS00678">
    <property type="entry name" value="WD_REPEATS_1"/>
    <property type="match status" value="2"/>
</dbReference>
<evidence type="ECO:0000256" key="2">
    <source>
        <dbReference type="ARBA" id="ARBA00022737"/>
    </source>
</evidence>
<dbReference type="InterPro" id="IPR019775">
    <property type="entry name" value="WD40_repeat_CS"/>
</dbReference>
<keyword evidence="2" id="KW-0677">Repeat</keyword>
<dbReference type="InterPro" id="IPR036322">
    <property type="entry name" value="WD40_repeat_dom_sf"/>
</dbReference>
<feature type="domain" description="Protein kinase" evidence="5">
    <location>
        <begin position="200"/>
        <end position="630"/>
    </location>
</feature>
<feature type="repeat" description="WD" evidence="3">
    <location>
        <begin position="1014"/>
        <end position="1054"/>
    </location>
</feature>
<dbReference type="InterPro" id="IPR000719">
    <property type="entry name" value="Prot_kinase_dom"/>
</dbReference>
<evidence type="ECO:0000256" key="1">
    <source>
        <dbReference type="ARBA" id="ARBA00022574"/>
    </source>
</evidence>
<dbReference type="InterPro" id="IPR011009">
    <property type="entry name" value="Kinase-like_dom_sf"/>
</dbReference>
<dbReference type="InterPro" id="IPR015943">
    <property type="entry name" value="WD40/YVTN_repeat-like_dom_sf"/>
</dbReference>
<feature type="compositionally biased region" description="Polar residues" evidence="4">
    <location>
        <begin position="483"/>
        <end position="498"/>
    </location>
</feature>
<gene>
    <name evidence="6" type="ORF">SADUNF_Sadunf03G0102900</name>
</gene>
<feature type="region of interest" description="Disordered" evidence="4">
    <location>
        <begin position="131"/>
        <end position="157"/>
    </location>
</feature>
<dbReference type="PRINTS" id="PR00320">
    <property type="entry name" value="GPROTEINBRPT"/>
</dbReference>
<evidence type="ECO:0000313" key="7">
    <source>
        <dbReference type="Proteomes" id="UP000657918"/>
    </source>
</evidence>
<dbReference type="PROSITE" id="PS50082">
    <property type="entry name" value="WD_REPEATS_2"/>
    <property type="match status" value="3"/>
</dbReference>
<dbReference type="OrthoDB" id="273771at2759"/>